<dbReference type="EMBL" id="JASAOG010000338">
    <property type="protein sequence ID" value="KAK0040262.1"/>
    <property type="molecule type" value="Genomic_DNA"/>
</dbReference>
<reference evidence="1" key="1">
    <citation type="journal article" date="2023" name="PLoS Negl. Trop. Dis.">
        <title>A genome sequence for Biomphalaria pfeifferi, the major vector snail for the human-infecting parasite Schistosoma mansoni.</title>
        <authorList>
            <person name="Bu L."/>
            <person name="Lu L."/>
            <person name="Laidemitt M.R."/>
            <person name="Zhang S.M."/>
            <person name="Mutuku M."/>
            <person name="Mkoji G."/>
            <person name="Steinauer M."/>
            <person name="Loker E.S."/>
        </authorList>
    </citation>
    <scope>NUCLEOTIDE SEQUENCE</scope>
    <source>
        <strain evidence="1">KasaAsao</strain>
    </source>
</reference>
<protein>
    <submittedName>
        <fullName evidence="1">Uncharacterized protein</fullName>
    </submittedName>
</protein>
<accession>A0AAD8ETY7</accession>
<organism evidence="1 2">
    <name type="scientific">Biomphalaria pfeifferi</name>
    <name type="common">Bloodfluke planorb</name>
    <name type="synonym">Freshwater snail</name>
    <dbReference type="NCBI Taxonomy" id="112525"/>
    <lineage>
        <taxon>Eukaryota</taxon>
        <taxon>Metazoa</taxon>
        <taxon>Spiralia</taxon>
        <taxon>Lophotrochozoa</taxon>
        <taxon>Mollusca</taxon>
        <taxon>Gastropoda</taxon>
        <taxon>Heterobranchia</taxon>
        <taxon>Euthyneura</taxon>
        <taxon>Panpulmonata</taxon>
        <taxon>Hygrophila</taxon>
        <taxon>Lymnaeoidea</taxon>
        <taxon>Planorbidae</taxon>
        <taxon>Biomphalaria</taxon>
    </lineage>
</organism>
<evidence type="ECO:0000313" key="2">
    <source>
        <dbReference type="Proteomes" id="UP001233172"/>
    </source>
</evidence>
<keyword evidence="2" id="KW-1185">Reference proteome</keyword>
<sequence length="100" mass="11558">MLFKLEVKRDLSATSKVTHLVSMDVEKGNAGLKTTTDLYKEFGLNFDGKRSDIEEYQGQKVLTASTFKSLKDPMKEQNREYSGNWITSQHVYMHQLLHNM</sequence>
<dbReference type="Proteomes" id="UP001233172">
    <property type="component" value="Unassembled WGS sequence"/>
</dbReference>
<evidence type="ECO:0000313" key="1">
    <source>
        <dbReference type="EMBL" id="KAK0040262.1"/>
    </source>
</evidence>
<proteinExistence type="predicted"/>
<comment type="caution">
    <text evidence="1">The sequence shown here is derived from an EMBL/GenBank/DDBJ whole genome shotgun (WGS) entry which is preliminary data.</text>
</comment>
<dbReference type="AlphaFoldDB" id="A0AAD8ETY7"/>
<reference evidence="1" key="2">
    <citation type="submission" date="2023-04" db="EMBL/GenBank/DDBJ databases">
        <authorList>
            <person name="Bu L."/>
            <person name="Lu L."/>
            <person name="Laidemitt M.R."/>
            <person name="Zhang S.M."/>
            <person name="Mutuku M."/>
            <person name="Mkoji G."/>
            <person name="Steinauer M."/>
            <person name="Loker E.S."/>
        </authorList>
    </citation>
    <scope>NUCLEOTIDE SEQUENCE</scope>
    <source>
        <strain evidence="1">KasaAsao</strain>
        <tissue evidence="1">Whole Snail</tissue>
    </source>
</reference>
<gene>
    <name evidence="1" type="ORF">Bpfe_030308</name>
</gene>
<name>A0AAD8ETY7_BIOPF</name>